<dbReference type="EMBL" id="JBHUIG010000006">
    <property type="protein sequence ID" value="MFD2318851.1"/>
    <property type="molecule type" value="Genomic_DNA"/>
</dbReference>
<dbReference type="Gene3D" id="2.170.130.10">
    <property type="entry name" value="TonB-dependent receptor, plug domain"/>
    <property type="match status" value="1"/>
</dbReference>
<keyword evidence="6 14" id="KW-0812">Transmembrane</keyword>
<feature type="region of interest" description="Disordered" evidence="17">
    <location>
        <begin position="53"/>
        <end position="73"/>
    </location>
</feature>
<organism evidence="19 20">
    <name type="scientific">Delftia deserti</name>
    <dbReference type="NCBI Taxonomy" id="1651218"/>
    <lineage>
        <taxon>Bacteria</taxon>
        <taxon>Pseudomonadati</taxon>
        <taxon>Pseudomonadota</taxon>
        <taxon>Betaproteobacteria</taxon>
        <taxon>Burkholderiales</taxon>
        <taxon>Comamonadaceae</taxon>
        <taxon>Delftia</taxon>
    </lineage>
</organism>
<protein>
    <submittedName>
        <fullName evidence="19">TonB-dependent siderophore receptor</fullName>
    </submittedName>
</protein>
<evidence type="ECO:0000256" key="3">
    <source>
        <dbReference type="ARBA" id="ARBA00022448"/>
    </source>
</evidence>
<dbReference type="Pfam" id="PF07715">
    <property type="entry name" value="Plug"/>
    <property type="match status" value="1"/>
</dbReference>
<evidence type="ECO:0000256" key="4">
    <source>
        <dbReference type="ARBA" id="ARBA00022452"/>
    </source>
</evidence>
<evidence type="ECO:0000256" key="8">
    <source>
        <dbReference type="ARBA" id="ARBA00023004"/>
    </source>
</evidence>
<keyword evidence="20" id="KW-1185">Reference proteome</keyword>
<evidence type="ECO:0000256" key="2">
    <source>
        <dbReference type="ARBA" id="ARBA00009810"/>
    </source>
</evidence>
<dbReference type="InterPro" id="IPR039426">
    <property type="entry name" value="TonB-dep_rcpt-like"/>
</dbReference>
<evidence type="ECO:0000256" key="1">
    <source>
        <dbReference type="ARBA" id="ARBA00004571"/>
    </source>
</evidence>
<feature type="compositionally biased region" description="Low complexity" evidence="17">
    <location>
        <begin position="63"/>
        <end position="73"/>
    </location>
</feature>
<dbReference type="RefSeq" id="WP_380108306.1">
    <property type="nucleotide sequence ID" value="NZ_JBHSIH010000001.1"/>
</dbReference>
<evidence type="ECO:0000256" key="14">
    <source>
        <dbReference type="PROSITE-ProRule" id="PRU01360"/>
    </source>
</evidence>
<feature type="domain" description="Secretin/TonB short N-terminal" evidence="18">
    <location>
        <begin position="99"/>
        <end position="150"/>
    </location>
</feature>
<keyword evidence="5" id="KW-0410">Iron transport</keyword>
<dbReference type="SMART" id="SM00965">
    <property type="entry name" value="STN"/>
    <property type="match status" value="1"/>
</dbReference>
<keyword evidence="12 19" id="KW-0675">Receptor</keyword>
<evidence type="ECO:0000313" key="20">
    <source>
        <dbReference type="Proteomes" id="UP001597287"/>
    </source>
</evidence>
<evidence type="ECO:0000256" key="5">
    <source>
        <dbReference type="ARBA" id="ARBA00022496"/>
    </source>
</evidence>
<keyword evidence="10 16" id="KW-0798">TonB box</keyword>
<dbReference type="PANTHER" id="PTHR32552:SF74">
    <property type="entry name" value="HYDROXAMATE SIDEROPHORE RECEPTOR FHUE"/>
    <property type="match status" value="1"/>
</dbReference>
<dbReference type="InterPro" id="IPR010917">
    <property type="entry name" value="TonB_rcpt_CS"/>
</dbReference>
<dbReference type="InterPro" id="IPR012910">
    <property type="entry name" value="Plug_dom"/>
</dbReference>
<evidence type="ECO:0000256" key="13">
    <source>
        <dbReference type="ARBA" id="ARBA00023237"/>
    </source>
</evidence>
<keyword evidence="7" id="KW-0732">Signal</keyword>
<gene>
    <name evidence="19" type="ORF">ACFSPV_09050</name>
</gene>
<evidence type="ECO:0000256" key="15">
    <source>
        <dbReference type="PROSITE-ProRule" id="PRU10144"/>
    </source>
</evidence>
<feature type="short sequence motif" description="TonB C-terminal box" evidence="15">
    <location>
        <begin position="835"/>
        <end position="852"/>
    </location>
</feature>
<evidence type="ECO:0000256" key="10">
    <source>
        <dbReference type="ARBA" id="ARBA00023077"/>
    </source>
</evidence>
<evidence type="ECO:0000256" key="9">
    <source>
        <dbReference type="ARBA" id="ARBA00023065"/>
    </source>
</evidence>
<comment type="similarity">
    <text evidence="2 14 16">Belongs to the TonB-dependent receptor family.</text>
</comment>
<dbReference type="Gene3D" id="3.55.50.30">
    <property type="match status" value="1"/>
</dbReference>
<keyword evidence="4 14" id="KW-1134">Transmembrane beta strand</keyword>
<dbReference type="Gene3D" id="2.40.170.20">
    <property type="entry name" value="TonB-dependent receptor, beta-barrel domain"/>
    <property type="match status" value="1"/>
</dbReference>
<dbReference type="SUPFAM" id="SSF56935">
    <property type="entry name" value="Porins"/>
    <property type="match status" value="1"/>
</dbReference>
<sequence length="852" mass="91806">MKRAKQLRGALMGQVATAQVRSDRAGAEVGTARQGAMALLVAGAVAATAVPAASHAQEKHAETQAQTQAQEARAQRLPFDIAAQPLATALGAFGQQSGQQVLFDEADLAGRSAQAVKGRFTPRQALEQLLGGSGMAVATERSGGFTLKPAPRPAAGAQTLGEVHVTAQALRSAATEGTGAYAARAVSIGKSEQALKDTPQSVSVVTDQLMKEQNITSVYEALASTTGITLLQSPQGGKYIYSRGFDVTGMQYDGIPVERLYGRASNYAGSSVIYDRVEVLRGATGLVQGGGDPSGAVNLVRKRPLAEPGVSVMARAGSWDRYGAQIDASGSLNQEGTLRGRAVLDRQDEHSFIDYVNSRNTTLYGTLDYRLSADTQVSVGASIESMKGRPFISGLPRYATGGDIGLPRSTFLGADWNRQNNSNKALYADLSHQFNDRWRAKVSAIHVREELDMKYAASLRSVNPSTMLGGSIAAMTQARMNASGLDAHVTGDIDAFGRQHELVLGATYSRSHANPTYNALTAASPIDVTAPNAHIPEPSDAALAAVFNEERRAMVQQAGVYGALRLQVSDPLKLVVGGRLSNYKSDWDTYLRSAGVPSFNTTHQGNTRFMPFAGAIYTLSPQWNAYASYASIFKPQTLLNAAGENLKPIMGDTYEVGLKGELMDGRLNTSLALYRVNQNHRAQEDLTTSPTCRDGYYCYTDTGKVTSQGLDAEISGELARGWKLFTGYTYNSNKYAQDLNNQGKSFNTYTPRHLLRVWTTYQLPGEWNAFTIGGGVNAQSSNYRQVGAVAVHAPGRAVWSSHVRYRINRQWEASLNFNNMFDKTYYVSVGNLLNSSHYGDPRNVMLTLRGSF</sequence>
<evidence type="ECO:0000256" key="12">
    <source>
        <dbReference type="ARBA" id="ARBA00023170"/>
    </source>
</evidence>
<evidence type="ECO:0000256" key="7">
    <source>
        <dbReference type="ARBA" id="ARBA00022729"/>
    </source>
</evidence>
<evidence type="ECO:0000256" key="11">
    <source>
        <dbReference type="ARBA" id="ARBA00023136"/>
    </source>
</evidence>
<keyword evidence="11 14" id="KW-0472">Membrane</keyword>
<dbReference type="Proteomes" id="UP001597287">
    <property type="component" value="Unassembled WGS sequence"/>
</dbReference>
<dbReference type="InterPro" id="IPR036942">
    <property type="entry name" value="Beta-barrel_TonB_sf"/>
</dbReference>
<keyword evidence="8" id="KW-0408">Iron</keyword>
<dbReference type="InterPro" id="IPR010105">
    <property type="entry name" value="TonB_sidphr_rcpt"/>
</dbReference>
<evidence type="ECO:0000313" key="19">
    <source>
        <dbReference type="EMBL" id="MFD2318851.1"/>
    </source>
</evidence>
<evidence type="ECO:0000256" key="17">
    <source>
        <dbReference type="SAM" id="MobiDB-lite"/>
    </source>
</evidence>
<proteinExistence type="inferred from homology"/>
<evidence type="ECO:0000256" key="6">
    <source>
        <dbReference type="ARBA" id="ARBA00022692"/>
    </source>
</evidence>
<keyword evidence="9" id="KW-0406">Ion transport</keyword>
<dbReference type="CDD" id="cd01347">
    <property type="entry name" value="ligand_gated_channel"/>
    <property type="match status" value="1"/>
</dbReference>
<name>A0ABW5EM11_9BURK</name>
<dbReference type="InterPro" id="IPR011662">
    <property type="entry name" value="Secretin/TonB_short_N"/>
</dbReference>
<comment type="subcellular location">
    <subcellularLocation>
        <location evidence="1 14">Cell outer membrane</location>
        <topology evidence="1 14">Multi-pass membrane protein</topology>
    </subcellularLocation>
</comment>
<dbReference type="NCBIfam" id="TIGR01783">
    <property type="entry name" value="TonB-siderophor"/>
    <property type="match status" value="1"/>
</dbReference>
<dbReference type="Pfam" id="PF00593">
    <property type="entry name" value="TonB_dep_Rec_b-barrel"/>
    <property type="match status" value="1"/>
</dbReference>
<keyword evidence="3 14" id="KW-0813">Transport</keyword>
<evidence type="ECO:0000256" key="16">
    <source>
        <dbReference type="RuleBase" id="RU003357"/>
    </source>
</evidence>
<dbReference type="PROSITE" id="PS01156">
    <property type="entry name" value="TONB_DEPENDENT_REC_2"/>
    <property type="match status" value="1"/>
</dbReference>
<evidence type="ECO:0000259" key="18">
    <source>
        <dbReference type="SMART" id="SM00965"/>
    </source>
</evidence>
<dbReference type="InterPro" id="IPR000531">
    <property type="entry name" value="Beta-barrel_TonB"/>
</dbReference>
<dbReference type="PROSITE" id="PS52016">
    <property type="entry name" value="TONB_DEPENDENT_REC_3"/>
    <property type="match status" value="1"/>
</dbReference>
<dbReference type="InterPro" id="IPR037066">
    <property type="entry name" value="Plug_dom_sf"/>
</dbReference>
<keyword evidence="13 14" id="KW-0998">Cell outer membrane</keyword>
<accession>A0ABW5EM11</accession>
<comment type="caution">
    <text evidence="19">The sequence shown here is derived from an EMBL/GenBank/DDBJ whole genome shotgun (WGS) entry which is preliminary data.</text>
</comment>
<reference evidence="20" key="1">
    <citation type="journal article" date="2019" name="Int. J. Syst. Evol. Microbiol.">
        <title>The Global Catalogue of Microorganisms (GCM) 10K type strain sequencing project: providing services to taxonomists for standard genome sequencing and annotation.</title>
        <authorList>
            <consortium name="The Broad Institute Genomics Platform"/>
            <consortium name="The Broad Institute Genome Sequencing Center for Infectious Disease"/>
            <person name="Wu L."/>
            <person name="Ma J."/>
        </authorList>
    </citation>
    <scope>NUCLEOTIDE SEQUENCE [LARGE SCALE GENOMIC DNA]</scope>
    <source>
        <strain evidence="20">CCUG 62793</strain>
    </source>
</reference>
<dbReference type="PANTHER" id="PTHR32552">
    <property type="entry name" value="FERRICHROME IRON RECEPTOR-RELATED"/>
    <property type="match status" value="1"/>
</dbReference>